<dbReference type="PATRIC" id="fig|1440763.5.peg.3001"/>
<gene>
    <name evidence="1" type="ORF">BJI69_14255</name>
</gene>
<dbReference type="AlphaFoldDB" id="A0A0G9HFG1"/>
<dbReference type="RefSeq" id="WP_046966056.1">
    <property type="nucleotide sequence ID" value="NZ_CP017480.1"/>
</dbReference>
<protein>
    <submittedName>
        <fullName evidence="1">Uncharacterized protein</fullName>
    </submittedName>
</protein>
<evidence type="ECO:0000313" key="2">
    <source>
        <dbReference type="Proteomes" id="UP000182987"/>
    </source>
</evidence>
<evidence type="ECO:0000313" key="1">
    <source>
        <dbReference type="EMBL" id="APG04939.1"/>
    </source>
</evidence>
<dbReference type="Proteomes" id="UP000182987">
    <property type="component" value="Chromosome"/>
</dbReference>
<name>A0A0G9HFG1_9GAMM</name>
<organism evidence="1 2">
    <name type="scientific">Luteibacter rhizovicinus DSM 16549</name>
    <dbReference type="NCBI Taxonomy" id="1440763"/>
    <lineage>
        <taxon>Bacteria</taxon>
        <taxon>Pseudomonadati</taxon>
        <taxon>Pseudomonadota</taxon>
        <taxon>Gammaproteobacteria</taxon>
        <taxon>Lysobacterales</taxon>
        <taxon>Rhodanobacteraceae</taxon>
        <taxon>Luteibacter</taxon>
    </lineage>
</organism>
<sequence length="75" mass="8029">MNLGGLLAERAQYKLDAVSRLTADMADPSLSLNDIANRCDQAARDLTAAASLIRRIAKQQKKSGAAGAVYDTHQK</sequence>
<reference evidence="2" key="1">
    <citation type="submission" date="2016-09" db="EMBL/GenBank/DDBJ databases">
        <authorList>
            <person name="Lysoe E."/>
        </authorList>
    </citation>
    <scope>NUCLEOTIDE SEQUENCE [LARGE SCALE GENOMIC DNA]</scope>
    <source>
        <strain evidence="2">LJ96T</strain>
    </source>
</reference>
<proteinExistence type="predicted"/>
<keyword evidence="2" id="KW-1185">Reference proteome</keyword>
<dbReference type="KEGG" id="lrz:BJI69_14255"/>
<dbReference type="STRING" id="1440763.BJI69_14255"/>
<accession>A0A0G9HFG1</accession>
<dbReference type="EMBL" id="CP017480">
    <property type="protein sequence ID" value="APG04939.1"/>
    <property type="molecule type" value="Genomic_DNA"/>
</dbReference>